<feature type="signal peptide" evidence="2">
    <location>
        <begin position="1"/>
        <end position="18"/>
    </location>
</feature>
<feature type="compositionally biased region" description="Basic and acidic residues" evidence="1">
    <location>
        <begin position="123"/>
        <end position="139"/>
    </location>
</feature>
<dbReference type="AlphaFoldDB" id="A0A9W8XZX6"/>
<evidence type="ECO:0000313" key="3">
    <source>
        <dbReference type="EMBL" id="KAJ4362515.1"/>
    </source>
</evidence>
<accession>A0A9W8XZX6</accession>
<comment type="caution">
    <text evidence="3">The sequence shown here is derived from an EMBL/GenBank/DDBJ whole genome shotgun (WGS) entry which is preliminary data.</text>
</comment>
<dbReference type="OrthoDB" id="3695473at2759"/>
<evidence type="ECO:0000313" key="4">
    <source>
        <dbReference type="Proteomes" id="UP001140560"/>
    </source>
</evidence>
<keyword evidence="2" id="KW-0732">Signal</keyword>
<reference evidence="3" key="1">
    <citation type="submission" date="2022-10" db="EMBL/GenBank/DDBJ databases">
        <title>Tapping the CABI collections for fungal endophytes: first genome assemblies for Collariella, Neodidymelliopsis, Ascochyta clinopodiicola, Didymella pomorum, Didymosphaeria variabile, Neocosmospora piperis and Neocucurbitaria cava.</title>
        <authorList>
            <person name="Hill R."/>
        </authorList>
    </citation>
    <scope>NUCLEOTIDE SEQUENCE</scope>
    <source>
        <strain evidence="3">IMI 356814</strain>
    </source>
</reference>
<name>A0A9W8XZX6_9PLEO</name>
<sequence>MLFKLVLSIAALAPLASALICGTVGIHNDSAISYYMGNFFYKGPTSWALCAAYCKTDPNNCLAFRYSYYSDAAAQYCEFFNNGLPALHNHNNENLHNNLLANHYNNLSSCSSHNHTQFNNHVHANDDGDGNTDRHAGRVDEDDYDKDDVNINAGVHHLQDIDACARDENAD</sequence>
<protein>
    <recommendedName>
        <fullName evidence="5">Apple domain-containing protein</fullName>
    </recommendedName>
</protein>
<feature type="region of interest" description="Disordered" evidence="1">
    <location>
        <begin position="118"/>
        <end position="145"/>
    </location>
</feature>
<organism evidence="3 4">
    <name type="scientific">Neocucurbitaria cava</name>
    <dbReference type="NCBI Taxonomy" id="798079"/>
    <lineage>
        <taxon>Eukaryota</taxon>
        <taxon>Fungi</taxon>
        <taxon>Dikarya</taxon>
        <taxon>Ascomycota</taxon>
        <taxon>Pezizomycotina</taxon>
        <taxon>Dothideomycetes</taxon>
        <taxon>Pleosporomycetidae</taxon>
        <taxon>Pleosporales</taxon>
        <taxon>Pleosporineae</taxon>
        <taxon>Cucurbitariaceae</taxon>
        <taxon>Neocucurbitaria</taxon>
    </lineage>
</organism>
<evidence type="ECO:0008006" key="5">
    <source>
        <dbReference type="Google" id="ProtNLM"/>
    </source>
</evidence>
<dbReference type="EMBL" id="JAPEUY010000021">
    <property type="protein sequence ID" value="KAJ4362515.1"/>
    <property type="molecule type" value="Genomic_DNA"/>
</dbReference>
<feature type="chain" id="PRO_5040750320" description="Apple domain-containing protein" evidence="2">
    <location>
        <begin position="19"/>
        <end position="171"/>
    </location>
</feature>
<proteinExistence type="predicted"/>
<dbReference type="Proteomes" id="UP001140560">
    <property type="component" value="Unassembled WGS sequence"/>
</dbReference>
<gene>
    <name evidence="3" type="ORF">N0V83_010609</name>
</gene>
<keyword evidence="4" id="KW-1185">Reference proteome</keyword>
<evidence type="ECO:0000256" key="1">
    <source>
        <dbReference type="SAM" id="MobiDB-lite"/>
    </source>
</evidence>
<evidence type="ECO:0000256" key="2">
    <source>
        <dbReference type="SAM" id="SignalP"/>
    </source>
</evidence>